<feature type="domain" description="Xylanolytic transcriptional activator regulatory" evidence="4">
    <location>
        <begin position="94"/>
        <end position="165"/>
    </location>
</feature>
<feature type="region of interest" description="Disordered" evidence="3">
    <location>
        <begin position="444"/>
        <end position="474"/>
    </location>
</feature>
<dbReference type="InterPro" id="IPR050613">
    <property type="entry name" value="Sec_Metabolite_Reg"/>
</dbReference>
<dbReference type="InterPro" id="IPR007219">
    <property type="entry name" value="XnlR_reg_dom"/>
</dbReference>
<evidence type="ECO:0000256" key="1">
    <source>
        <dbReference type="ARBA" id="ARBA00004123"/>
    </source>
</evidence>
<evidence type="ECO:0000313" key="6">
    <source>
        <dbReference type="Proteomes" id="UP000224854"/>
    </source>
</evidence>
<evidence type="ECO:0000256" key="2">
    <source>
        <dbReference type="ARBA" id="ARBA00023242"/>
    </source>
</evidence>
<comment type="caution">
    <text evidence="5">The sequence shown here is derived from an EMBL/GenBank/DDBJ whole genome shotgun (WGS) entry which is preliminary data.</text>
</comment>
<comment type="subcellular location">
    <subcellularLocation>
        <location evidence="1">Nucleus</location>
    </subcellularLocation>
</comment>
<reference evidence="5 6" key="1">
    <citation type="submission" date="2017-06" db="EMBL/GenBank/DDBJ databases">
        <title>Ant-infecting Ophiocordyceps genomes reveal a high diversity of potential behavioral manipulation genes and a possible major role for enterotoxins.</title>
        <authorList>
            <person name="De Bekker C."/>
            <person name="Evans H.C."/>
            <person name="Brachmann A."/>
            <person name="Hughes D.P."/>
        </authorList>
    </citation>
    <scope>NUCLEOTIDE SEQUENCE [LARGE SCALE GENOMIC DNA]</scope>
    <source>
        <strain evidence="5 6">1348a</strain>
    </source>
</reference>
<dbReference type="Proteomes" id="UP000224854">
    <property type="component" value="Unassembled WGS sequence"/>
</dbReference>
<dbReference type="GO" id="GO:0005634">
    <property type="term" value="C:nucleus"/>
    <property type="evidence" value="ECO:0007669"/>
    <property type="project" value="UniProtKB-SubCell"/>
</dbReference>
<proteinExistence type="predicted"/>
<evidence type="ECO:0000256" key="3">
    <source>
        <dbReference type="SAM" id="MobiDB-lite"/>
    </source>
</evidence>
<dbReference type="GO" id="GO:0006351">
    <property type="term" value="P:DNA-templated transcription"/>
    <property type="evidence" value="ECO:0007669"/>
    <property type="project" value="InterPro"/>
</dbReference>
<accession>A0A2C5XQS6</accession>
<dbReference type="CDD" id="cd12148">
    <property type="entry name" value="fungal_TF_MHR"/>
    <property type="match status" value="1"/>
</dbReference>
<dbReference type="SMART" id="SM00906">
    <property type="entry name" value="Fungal_trans"/>
    <property type="match status" value="1"/>
</dbReference>
<protein>
    <recommendedName>
        <fullName evidence="4">Xylanolytic transcriptional activator regulatory domain-containing protein</fullName>
    </recommendedName>
</protein>
<name>A0A2C5XQS6_9HYPO</name>
<keyword evidence="2" id="KW-0539">Nucleus</keyword>
<evidence type="ECO:0000259" key="4">
    <source>
        <dbReference type="SMART" id="SM00906"/>
    </source>
</evidence>
<feature type="region of interest" description="Disordered" evidence="3">
    <location>
        <begin position="407"/>
        <end position="429"/>
    </location>
</feature>
<sequence length="474" mass="51501">MFPIVHLATFEEAVDHVYRAKPARVSAAWLSLFYAVLAAGSLLGADAPLCRPGDLLESSRAMTSPWHNAPCLDHVRALLLTALCLYEMNVKSAAWAWLGSAVRAAQDLALYCEPAAWPVVEAEMRRRTWWALYVLDRAMAADLGHPCLINDADCDVALPAAVDDHFLRPDGPHVPPDAEPLTHSLLAVIHVVRCHAPLLDAMDHCALSPAQLAAFDDHLRKCLATFPPACDLASPVPLAPHLLAPLAHLLHTRLLLHRHNLSPAAGPDARLAALELCTRVALDTASLLVRTKAPADAATALLVAHLFRCALFLLLTGHVDPALLCLRALAAMDPRRDHAAKAGRFLSFFVYTLAAKRVEHAAYLSRRHALDPPALLMSLARDEELLVYVSADMQAWPRHSWLWPAAEGPDAMDDPTDSSTRSSALSPLDHGLYSSDLPAALADDDRRDWGGWSPAPSSPRLRPPPSPSPSSHHH</sequence>
<dbReference type="PANTHER" id="PTHR31001">
    <property type="entry name" value="UNCHARACTERIZED TRANSCRIPTIONAL REGULATORY PROTEIN"/>
    <property type="match status" value="1"/>
</dbReference>
<feature type="compositionally biased region" description="Low complexity" evidence="3">
    <location>
        <begin position="450"/>
        <end position="460"/>
    </location>
</feature>
<dbReference type="GO" id="GO:0008270">
    <property type="term" value="F:zinc ion binding"/>
    <property type="evidence" value="ECO:0007669"/>
    <property type="project" value="InterPro"/>
</dbReference>
<dbReference type="EMBL" id="NJEU01002013">
    <property type="protein sequence ID" value="PHH58797.1"/>
    <property type="molecule type" value="Genomic_DNA"/>
</dbReference>
<keyword evidence="6" id="KW-1185">Reference proteome</keyword>
<dbReference type="GO" id="GO:0003677">
    <property type="term" value="F:DNA binding"/>
    <property type="evidence" value="ECO:0007669"/>
    <property type="project" value="InterPro"/>
</dbReference>
<gene>
    <name evidence="5" type="ORF">CDD82_2718</name>
</gene>
<evidence type="ECO:0000313" key="5">
    <source>
        <dbReference type="EMBL" id="PHH58797.1"/>
    </source>
</evidence>
<dbReference type="AlphaFoldDB" id="A0A2C5XQS6"/>
<dbReference type="OrthoDB" id="2110361at2759"/>
<organism evidence="5 6">
    <name type="scientific">Ophiocordyceps australis</name>
    <dbReference type="NCBI Taxonomy" id="1399860"/>
    <lineage>
        <taxon>Eukaryota</taxon>
        <taxon>Fungi</taxon>
        <taxon>Dikarya</taxon>
        <taxon>Ascomycota</taxon>
        <taxon>Pezizomycotina</taxon>
        <taxon>Sordariomycetes</taxon>
        <taxon>Hypocreomycetidae</taxon>
        <taxon>Hypocreales</taxon>
        <taxon>Ophiocordycipitaceae</taxon>
        <taxon>Ophiocordyceps</taxon>
    </lineage>
</organism>
<dbReference type="PANTHER" id="PTHR31001:SF87">
    <property type="entry name" value="COL-21"/>
    <property type="match status" value="1"/>
</dbReference>
<dbReference type="Pfam" id="PF04082">
    <property type="entry name" value="Fungal_trans"/>
    <property type="match status" value="1"/>
</dbReference>